<dbReference type="PROSITE" id="PS50829">
    <property type="entry name" value="GYF"/>
    <property type="match status" value="1"/>
</dbReference>
<dbReference type="EMBL" id="MCFC01000064">
    <property type="protein sequence ID" value="ORY24768.1"/>
    <property type="molecule type" value="Genomic_DNA"/>
</dbReference>
<evidence type="ECO:0000256" key="1">
    <source>
        <dbReference type="SAM" id="MobiDB-lite"/>
    </source>
</evidence>
<dbReference type="SUPFAM" id="SSF55277">
    <property type="entry name" value="GYF domain"/>
    <property type="match status" value="1"/>
</dbReference>
<feature type="non-terminal residue" evidence="3">
    <location>
        <position position="101"/>
    </location>
</feature>
<evidence type="ECO:0000313" key="3">
    <source>
        <dbReference type="EMBL" id="ORY24768.1"/>
    </source>
</evidence>
<comment type="caution">
    <text evidence="3">The sequence shown here is derived from an EMBL/GenBank/DDBJ whole genome shotgun (WGS) entry which is preliminary data.</text>
</comment>
<evidence type="ECO:0000259" key="2">
    <source>
        <dbReference type="PROSITE" id="PS50829"/>
    </source>
</evidence>
<dbReference type="InterPro" id="IPR003169">
    <property type="entry name" value="GYF"/>
</dbReference>
<dbReference type="SMART" id="SM00444">
    <property type="entry name" value="GYF"/>
    <property type="match status" value="1"/>
</dbReference>
<organism evidence="3 4">
    <name type="scientific">Naematelia encephala</name>
    <dbReference type="NCBI Taxonomy" id="71784"/>
    <lineage>
        <taxon>Eukaryota</taxon>
        <taxon>Fungi</taxon>
        <taxon>Dikarya</taxon>
        <taxon>Basidiomycota</taxon>
        <taxon>Agaricomycotina</taxon>
        <taxon>Tremellomycetes</taxon>
        <taxon>Tremellales</taxon>
        <taxon>Naemateliaceae</taxon>
        <taxon>Naematelia</taxon>
    </lineage>
</organism>
<evidence type="ECO:0000313" key="4">
    <source>
        <dbReference type="Proteomes" id="UP000193986"/>
    </source>
</evidence>
<protein>
    <recommendedName>
        <fullName evidence="2">GYF domain-containing protein</fullName>
    </recommendedName>
</protein>
<dbReference type="InParanoid" id="A0A1Y2AQA7"/>
<dbReference type="STRING" id="71784.A0A1Y2AQA7"/>
<feature type="domain" description="GYF" evidence="2">
    <location>
        <begin position="30"/>
        <end position="78"/>
    </location>
</feature>
<keyword evidence="4" id="KW-1185">Reference proteome</keyword>
<dbReference type="InterPro" id="IPR051640">
    <property type="entry name" value="GRB10-interact_GYF"/>
</dbReference>
<dbReference type="OrthoDB" id="6415790at2759"/>
<dbReference type="Gene3D" id="3.30.1490.40">
    <property type="match status" value="1"/>
</dbReference>
<accession>A0A1Y2AQA7</accession>
<name>A0A1Y2AQA7_9TREE</name>
<dbReference type="PANTHER" id="PTHR14445">
    <property type="entry name" value="GRB10 INTERACTING GYF PROTEIN"/>
    <property type="match status" value="1"/>
</dbReference>
<dbReference type="PANTHER" id="PTHR14445:SF36">
    <property type="entry name" value="FI03272P-RELATED"/>
    <property type="match status" value="1"/>
</dbReference>
<gene>
    <name evidence="3" type="ORF">BCR39DRAFT_471998</name>
</gene>
<dbReference type="InterPro" id="IPR035445">
    <property type="entry name" value="GYF-like_dom_sf"/>
</dbReference>
<dbReference type="GO" id="GO:0005829">
    <property type="term" value="C:cytosol"/>
    <property type="evidence" value="ECO:0007669"/>
    <property type="project" value="TreeGrafter"/>
</dbReference>
<sequence length="101" mass="11227">MVEPQSPPHQSEELTAPSSQPVDQKEDLGAVEWLYRDPGGLEQGPFTGTQMHDWYSHSYFADDLPIRRASQTSYTTLGELKTATGNAVQPFLSVPRPRISP</sequence>
<feature type="region of interest" description="Disordered" evidence="1">
    <location>
        <begin position="1"/>
        <end position="29"/>
    </location>
</feature>
<dbReference type="Pfam" id="PF02213">
    <property type="entry name" value="GYF"/>
    <property type="match status" value="1"/>
</dbReference>
<dbReference type="AlphaFoldDB" id="A0A1Y2AQA7"/>
<reference evidence="3 4" key="1">
    <citation type="submission" date="2016-07" db="EMBL/GenBank/DDBJ databases">
        <title>Pervasive Adenine N6-methylation of Active Genes in Fungi.</title>
        <authorList>
            <consortium name="DOE Joint Genome Institute"/>
            <person name="Mondo S.J."/>
            <person name="Dannebaum R.O."/>
            <person name="Kuo R.C."/>
            <person name="Labutti K."/>
            <person name="Haridas S."/>
            <person name="Kuo A."/>
            <person name="Salamov A."/>
            <person name="Ahrendt S.R."/>
            <person name="Lipzen A."/>
            <person name="Sullivan W."/>
            <person name="Andreopoulos W.B."/>
            <person name="Clum A."/>
            <person name="Lindquist E."/>
            <person name="Daum C."/>
            <person name="Ramamoorthy G.K."/>
            <person name="Gryganskyi A."/>
            <person name="Culley D."/>
            <person name="Magnuson J.K."/>
            <person name="James T.Y."/>
            <person name="O'Malley M.A."/>
            <person name="Stajich J.E."/>
            <person name="Spatafora J.W."/>
            <person name="Visel A."/>
            <person name="Grigoriev I.V."/>
        </authorList>
    </citation>
    <scope>NUCLEOTIDE SEQUENCE [LARGE SCALE GENOMIC DNA]</scope>
    <source>
        <strain evidence="3 4">68-887.2</strain>
    </source>
</reference>
<dbReference type="Proteomes" id="UP000193986">
    <property type="component" value="Unassembled WGS sequence"/>
</dbReference>
<proteinExistence type="predicted"/>